<keyword evidence="5" id="KW-1185">Reference proteome</keyword>
<feature type="compositionally biased region" description="Basic and acidic residues" evidence="1">
    <location>
        <begin position="933"/>
        <end position="943"/>
    </location>
</feature>
<feature type="chain" id="PRO_5028041561" description="Dystroglycan-type cadherin-like domain-containing protein" evidence="3">
    <location>
        <begin position="21"/>
        <end position="1076"/>
    </location>
</feature>
<feature type="domain" description="Dystroglycan-type cadherin-like" evidence="4">
    <location>
        <begin position="23"/>
        <end position="122"/>
    </location>
</feature>
<evidence type="ECO:0000256" key="3">
    <source>
        <dbReference type="SAM" id="SignalP"/>
    </source>
</evidence>
<dbReference type="SMART" id="SM00736">
    <property type="entry name" value="CADG"/>
    <property type="match status" value="2"/>
</dbReference>
<evidence type="ECO:0000313" key="6">
    <source>
        <dbReference type="RefSeq" id="XP_030985409.1"/>
    </source>
</evidence>
<feature type="compositionally biased region" description="Polar residues" evidence="1">
    <location>
        <begin position="434"/>
        <end position="462"/>
    </location>
</feature>
<feature type="compositionally biased region" description="Low complexity" evidence="1">
    <location>
        <begin position="1057"/>
        <end position="1070"/>
    </location>
</feature>
<feature type="signal peptide" evidence="3">
    <location>
        <begin position="1"/>
        <end position="20"/>
    </location>
</feature>
<evidence type="ECO:0000313" key="5">
    <source>
        <dbReference type="Proteomes" id="UP000515153"/>
    </source>
</evidence>
<organism evidence="5 6">
    <name type="scientific">Pyricularia grisea</name>
    <name type="common">Crabgrass-specific blast fungus</name>
    <name type="synonym">Magnaporthe grisea</name>
    <dbReference type="NCBI Taxonomy" id="148305"/>
    <lineage>
        <taxon>Eukaryota</taxon>
        <taxon>Fungi</taxon>
        <taxon>Dikarya</taxon>
        <taxon>Ascomycota</taxon>
        <taxon>Pezizomycotina</taxon>
        <taxon>Sordariomycetes</taxon>
        <taxon>Sordariomycetidae</taxon>
        <taxon>Magnaporthales</taxon>
        <taxon>Pyriculariaceae</taxon>
        <taxon>Pyricularia</taxon>
    </lineage>
</organism>
<dbReference type="RefSeq" id="XP_030985409.1">
    <property type="nucleotide sequence ID" value="XM_031124335.1"/>
</dbReference>
<feature type="compositionally biased region" description="Polar residues" evidence="1">
    <location>
        <begin position="1027"/>
        <end position="1045"/>
    </location>
</feature>
<proteinExistence type="predicted"/>
<evidence type="ECO:0000259" key="4">
    <source>
        <dbReference type="SMART" id="SM00736"/>
    </source>
</evidence>
<evidence type="ECO:0000256" key="1">
    <source>
        <dbReference type="SAM" id="MobiDB-lite"/>
    </source>
</evidence>
<feature type="compositionally biased region" description="Polar residues" evidence="1">
    <location>
        <begin position="885"/>
        <end position="895"/>
    </location>
</feature>
<feature type="region of interest" description="Disordered" evidence="1">
    <location>
        <begin position="885"/>
        <end position="1076"/>
    </location>
</feature>
<keyword evidence="2" id="KW-0472">Membrane</keyword>
<keyword evidence="3" id="KW-0732">Signal</keyword>
<dbReference type="Proteomes" id="UP000515153">
    <property type="component" value="Unplaced"/>
</dbReference>
<reference evidence="6" key="3">
    <citation type="submission" date="2025-08" db="UniProtKB">
        <authorList>
            <consortium name="RefSeq"/>
        </authorList>
    </citation>
    <scope>IDENTIFICATION</scope>
    <source>
        <strain evidence="6">NI907</strain>
    </source>
</reference>
<reference evidence="6" key="2">
    <citation type="submission" date="2019-10" db="EMBL/GenBank/DDBJ databases">
        <authorList>
            <consortium name="NCBI Genome Project"/>
        </authorList>
    </citation>
    <scope>NUCLEOTIDE SEQUENCE</scope>
    <source>
        <strain evidence="6">NI907</strain>
    </source>
</reference>
<dbReference type="SUPFAM" id="SSF49313">
    <property type="entry name" value="Cadherin-like"/>
    <property type="match status" value="3"/>
</dbReference>
<dbReference type="AlphaFoldDB" id="A0A6P8BEC6"/>
<evidence type="ECO:0000256" key="2">
    <source>
        <dbReference type="SAM" id="Phobius"/>
    </source>
</evidence>
<dbReference type="GeneID" id="41959244"/>
<feature type="region of interest" description="Disordered" evidence="1">
    <location>
        <begin position="434"/>
        <end position="467"/>
    </location>
</feature>
<feature type="domain" description="Dystroglycan-type cadherin-like" evidence="4">
    <location>
        <begin position="144"/>
        <end position="238"/>
    </location>
</feature>
<keyword evidence="2" id="KW-0812">Transmembrane</keyword>
<reference evidence="6" key="1">
    <citation type="journal article" date="2019" name="Mol. Biol. Evol.">
        <title>Blast fungal genomes show frequent chromosomal changes, gene gains and losses, and effector gene turnover.</title>
        <authorList>
            <person name="Gomez Luciano L.B."/>
            <person name="Jason Tsai I."/>
            <person name="Chuma I."/>
            <person name="Tosa Y."/>
            <person name="Chen Y.H."/>
            <person name="Li J.Y."/>
            <person name="Li M.Y."/>
            <person name="Jade Lu M.Y."/>
            <person name="Nakayashiki H."/>
            <person name="Li W.H."/>
        </authorList>
    </citation>
    <scope>NUCLEOTIDE SEQUENCE</scope>
    <source>
        <strain evidence="6">NI907</strain>
    </source>
</reference>
<dbReference type="KEGG" id="pgri:PgNI_04286"/>
<gene>
    <name evidence="6" type="ORF">PgNI_04286</name>
</gene>
<feature type="transmembrane region" description="Helical" evidence="2">
    <location>
        <begin position="478"/>
        <end position="500"/>
    </location>
</feature>
<name>A0A6P8BEC6_PYRGI</name>
<dbReference type="InterPro" id="IPR013783">
    <property type="entry name" value="Ig-like_fold"/>
</dbReference>
<protein>
    <recommendedName>
        <fullName evidence="4">Dystroglycan-type cadherin-like domain-containing protein</fullName>
    </recommendedName>
</protein>
<sequence>MAPSMARLWIAVLIVTVCEASPTVSFPINSQVPPIARLGEPFEFVFSATTFSSASLITYTLSNPPNWLSIESGARRIFGTPRDADIPSGQVVGVPITIVATDLAGSVSSPATLVVSRSPGPVVQIPPAEQVPKFGQPFSQPASVLSYPDYDFDYAFSSSTFSRPNLNYYAVSGDNSPLPAWITFDPSRLGFRGRTPPLSSLVNPPQAFEFKLMASDVIGFSAVSLSFFIVVGEHQMTAEETSLTINATIGSAVSDKNLKGKVRLDGKEAEASDIKSAETPNIPSWLSFDKSNWEFRGTPRADSRPTSFPLILQDQYGDSLNLTVQINFATALFRSSLRELQLRAGSQFSFDLKPYLLNPATTDIELETNSASSWASYDAPAMRLSGNVPRNQGVSAATLVLKAKSKNSDITDERALRIRIDDESATTFPTTLIIAPTSSANQQPTPAGETSSGLISQSSLPTSGSESSAGGGLSLGKILLAVLLPVTLLAILFLFLCLAWRRRRRRRSRPLDRKDISGPIPGSFMQVGVPEDSPMRGISKSVDMGYQETSTKNGTPGGRTFSPVASRQILYGFPMTPPPRVPPVPGRVLKAEKDLKDGKNASSGWKAANIFAAATRKARRARSKSYLSDTSVYVDPQPFDVSTVPLPPQIAGSAGGAGSFRGNVEFGIPTLQDYDDSIQHTPERFEDNETAGTVGTIESGRTVRRHYLPVAKSGQPGASQELMDMSPEDPATLLPARPQPRFSGHSMVDAYEHEQNGKGGGIVAGFVNKVQIKNSFGSITTVDTFKEKTKAARERRAGEHMDGGIINRPRPAALSGLPSSLPHGGRSQSAGLRGVLPRSTAARPPIINISHHHTIFNDEMDGEWTPVLPDPLGISYEDIANSSPFHPSPTWSTIKSADKGLYPTEPGASPPSGKPDWTVLKGDDDSPVINEWVQRDGERRDGGDGGDEEAGRGAAGLGLGINIHNDKNSDAPAPQHPPADRSWDVGLGLSSLWKSSKRRDDRGQLFEVAMNSSSSPSPRAQERDTKYTSQYSVFSRWGSNDENNTGRSAGGAGSNGSKGSRGSSLKSGISDYRVFV</sequence>
<dbReference type="GO" id="GO:0005509">
    <property type="term" value="F:calcium ion binding"/>
    <property type="evidence" value="ECO:0007669"/>
    <property type="project" value="InterPro"/>
</dbReference>
<dbReference type="Pfam" id="PF05345">
    <property type="entry name" value="He_PIG"/>
    <property type="match status" value="1"/>
</dbReference>
<feature type="region of interest" description="Disordered" evidence="1">
    <location>
        <begin position="508"/>
        <end position="532"/>
    </location>
</feature>
<dbReference type="InterPro" id="IPR006644">
    <property type="entry name" value="Cadg"/>
</dbReference>
<accession>A0A6P8BEC6</accession>
<dbReference type="Gene3D" id="2.60.40.10">
    <property type="entry name" value="Immunoglobulins"/>
    <property type="match status" value="3"/>
</dbReference>
<dbReference type="InterPro" id="IPR015919">
    <property type="entry name" value="Cadherin-like_sf"/>
</dbReference>
<keyword evidence="2" id="KW-1133">Transmembrane helix</keyword>
<dbReference type="GO" id="GO:0016020">
    <property type="term" value="C:membrane"/>
    <property type="evidence" value="ECO:0007669"/>
    <property type="project" value="InterPro"/>
</dbReference>